<dbReference type="RefSeq" id="XP_013431404.1">
    <property type="nucleotide sequence ID" value="XM_013575950.1"/>
</dbReference>
<dbReference type="EMBL" id="KL584703">
    <property type="protein sequence ID" value="KEQ76992.1"/>
    <property type="molecule type" value="Genomic_DNA"/>
</dbReference>
<evidence type="ECO:0000256" key="1">
    <source>
        <dbReference type="SAM" id="MobiDB-lite"/>
    </source>
</evidence>
<sequence length="108" mass="11624">MVRRSIDCVSCSRRSAVEDTSDHMQVDVPIMPTNKNADTAASAPTSVSKGSAPTSNPAGSTTKAKITKDLTVGNTVNRGNGQKLIAEPSRFKYIFEDEMLQHLMLLNA</sequence>
<accession>A0A074X4M8</accession>
<keyword evidence="3" id="KW-1185">Reference proteome</keyword>
<dbReference type="GeneID" id="25416289"/>
<evidence type="ECO:0000313" key="2">
    <source>
        <dbReference type="EMBL" id="KEQ76992.1"/>
    </source>
</evidence>
<dbReference type="Proteomes" id="UP000027730">
    <property type="component" value="Unassembled WGS sequence"/>
</dbReference>
<evidence type="ECO:0000313" key="3">
    <source>
        <dbReference type="Proteomes" id="UP000027730"/>
    </source>
</evidence>
<protein>
    <submittedName>
        <fullName evidence="2">Uncharacterized protein</fullName>
    </submittedName>
</protein>
<dbReference type="AlphaFoldDB" id="A0A074X4M8"/>
<dbReference type="OrthoDB" id="3919483at2759"/>
<dbReference type="HOGENOM" id="CLU_2236060_0_0_1"/>
<name>A0A074X4M8_9PEZI</name>
<reference evidence="2 3" key="1">
    <citation type="journal article" date="2014" name="BMC Genomics">
        <title>Genome sequencing of four Aureobasidium pullulans varieties: biotechnological potential, stress tolerance, and description of new species.</title>
        <authorList>
            <person name="Gostin Ar C."/>
            <person name="Ohm R.A."/>
            <person name="Kogej T."/>
            <person name="Sonjak S."/>
            <person name="Turk M."/>
            <person name="Zajc J."/>
            <person name="Zalar P."/>
            <person name="Grube M."/>
            <person name="Sun H."/>
            <person name="Han J."/>
            <person name="Sharma A."/>
            <person name="Chiniquy J."/>
            <person name="Ngan C.Y."/>
            <person name="Lipzen A."/>
            <person name="Barry K."/>
            <person name="Grigoriev I.V."/>
            <person name="Gunde-Cimerman N."/>
        </authorList>
    </citation>
    <scope>NUCLEOTIDE SEQUENCE [LARGE SCALE GENOMIC DNA]</scope>
    <source>
        <strain evidence="2 3">CBS 147.97</strain>
    </source>
</reference>
<feature type="region of interest" description="Disordered" evidence="1">
    <location>
        <begin position="13"/>
        <end position="68"/>
    </location>
</feature>
<feature type="compositionally biased region" description="Basic and acidic residues" evidence="1">
    <location>
        <begin position="15"/>
        <end position="25"/>
    </location>
</feature>
<gene>
    <name evidence="2" type="ORF">M436DRAFT_78720</name>
</gene>
<organism evidence="2 3">
    <name type="scientific">Aureobasidium namibiae CBS 147.97</name>
    <dbReference type="NCBI Taxonomy" id="1043004"/>
    <lineage>
        <taxon>Eukaryota</taxon>
        <taxon>Fungi</taxon>
        <taxon>Dikarya</taxon>
        <taxon>Ascomycota</taxon>
        <taxon>Pezizomycotina</taxon>
        <taxon>Dothideomycetes</taxon>
        <taxon>Dothideomycetidae</taxon>
        <taxon>Dothideales</taxon>
        <taxon>Saccotheciaceae</taxon>
        <taxon>Aureobasidium</taxon>
    </lineage>
</organism>
<feature type="compositionally biased region" description="Polar residues" evidence="1">
    <location>
        <begin position="33"/>
        <end position="64"/>
    </location>
</feature>
<proteinExistence type="predicted"/>